<sequence length="249" mass="29361">MGDNLVSTKERDYLDEDKPIRGQNYCLVSFLSPENILKEKEVYYFSRFIDKFGKDMKTLLDGIENKYPESSELVKTIRSNHDYIFNANDLDSQYKFFKDSNSHEIETDFHKENDFKTSMRGIKIRGVFDTMEEAKSRSEFIKRQDNKFDIYICQVGCWCPWSPNPNDLNDQEYSETQLNTLMKQYKQNMDSKDELFEQRKADLMAKAPKVSNIADDLAEQQDPWIAAKQGREEVKEEEVKEEVQRTPSD</sequence>
<dbReference type="AlphaFoldDB" id="A0A6C0EN98"/>
<dbReference type="InterPro" id="IPR043872">
    <property type="entry name" value="DUF5832"/>
</dbReference>
<name>A0A6C0EN98_9ZZZZ</name>
<proteinExistence type="predicted"/>
<dbReference type="EMBL" id="MN738905">
    <property type="protein sequence ID" value="QHT30656.1"/>
    <property type="molecule type" value="Genomic_DNA"/>
</dbReference>
<accession>A0A6C0EN98</accession>
<feature type="region of interest" description="Disordered" evidence="1">
    <location>
        <begin position="214"/>
        <end position="249"/>
    </location>
</feature>
<reference evidence="2" key="1">
    <citation type="journal article" date="2020" name="Nature">
        <title>Giant virus diversity and host interactions through global metagenomics.</title>
        <authorList>
            <person name="Schulz F."/>
            <person name="Roux S."/>
            <person name="Paez-Espino D."/>
            <person name="Jungbluth S."/>
            <person name="Walsh D.A."/>
            <person name="Denef V.J."/>
            <person name="McMahon K.D."/>
            <person name="Konstantinidis K.T."/>
            <person name="Eloe-Fadrosh E.A."/>
            <person name="Kyrpides N.C."/>
            <person name="Woyke T."/>
        </authorList>
    </citation>
    <scope>NUCLEOTIDE SEQUENCE</scope>
    <source>
        <strain evidence="2">GVMAG-M-3300009151-35</strain>
    </source>
</reference>
<protein>
    <submittedName>
        <fullName evidence="2">Uncharacterized protein</fullName>
    </submittedName>
</protein>
<dbReference type="Pfam" id="PF19150">
    <property type="entry name" value="DUF5832"/>
    <property type="match status" value="1"/>
</dbReference>
<organism evidence="2">
    <name type="scientific">viral metagenome</name>
    <dbReference type="NCBI Taxonomy" id="1070528"/>
    <lineage>
        <taxon>unclassified sequences</taxon>
        <taxon>metagenomes</taxon>
        <taxon>organismal metagenomes</taxon>
    </lineage>
</organism>
<feature type="compositionally biased region" description="Basic and acidic residues" evidence="1">
    <location>
        <begin position="229"/>
        <end position="249"/>
    </location>
</feature>
<evidence type="ECO:0000256" key="1">
    <source>
        <dbReference type="SAM" id="MobiDB-lite"/>
    </source>
</evidence>
<evidence type="ECO:0000313" key="2">
    <source>
        <dbReference type="EMBL" id="QHT30656.1"/>
    </source>
</evidence>